<dbReference type="PANTHER" id="PTHR46706">
    <property type="entry name" value="PROTEIN QUA-1-RELATED"/>
    <property type="match status" value="1"/>
</dbReference>
<organism evidence="2 3">
    <name type="scientific">Tribonema minus</name>
    <dbReference type="NCBI Taxonomy" id="303371"/>
    <lineage>
        <taxon>Eukaryota</taxon>
        <taxon>Sar</taxon>
        <taxon>Stramenopiles</taxon>
        <taxon>Ochrophyta</taxon>
        <taxon>PX clade</taxon>
        <taxon>Xanthophyceae</taxon>
        <taxon>Tribonematales</taxon>
        <taxon>Tribonemataceae</taxon>
        <taxon>Tribonema</taxon>
    </lineage>
</organism>
<keyword evidence="3" id="KW-1185">Reference proteome</keyword>
<name>A0A835YR97_9STRA</name>
<comment type="caution">
    <text evidence="2">The sequence shown here is derived from an EMBL/GenBank/DDBJ whole genome shotgun (WGS) entry which is preliminary data.</text>
</comment>
<reference evidence="2" key="1">
    <citation type="submission" date="2021-02" db="EMBL/GenBank/DDBJ databases">
        <title>First Annotated Genome of the Yellow-green Alga Tribonema minus.</title>
        <authorList>
            <person name="Mahan K.M."/>
        </authorList>
    </citation>
    <scope>NUCLEOTIDE SEQUENCE</scope>
    <source>
        <strain evidence="2">UTEX B ZZ1240</strain>
    </source>
</reference>
<feature type="domain" description="Hedgehog protein Hint" evidence="1">
    <location>
        <begin position="1"/>
        <end position="112"/>
    </location>
</feature>
<dbReference type="Proteomes" id="UP000664859">
    <property type="component" value="Unassembled WGS sequence"/>
</dbReference>
<dbReference type="SUPFAM" id="SSF51294">
    <property type="entry name" value="Hedgehog/intein (Hint) domain"/>
    <property type="match status" value="1"/>
</dbReference>
<dbReference type="OrthoDB" id="5539at2759"/>
<protein>
    <recommendedName>
        <fullName evidence="1">Hedgehog protein Hint domain-containing protein</fullName>
    </recommendedName>
</protein>
<evidence type="ECO:0000313" key="3">
    <source>
        <dbReference type="Proteomes" id="UP000664859"/>
    </source>
</evidence>
<gene>
    <name evidence="2" type="ORF">JKP88DRAFT_159396</name>
</gene>
<evidence type="ECO:0000313" key="2">
    <source>
        <dbReference type="EMBL" id="KAG5175714.1"/>
    </source>
</evidence>
<accession>A0A835YR97</accession>
<proteinExistence type="predicted"/>
<dbReference type="PANTHER" id="PTHR46706:SF12">
    <property type="entry name" value="PROTEIN QUA-1-RELATED"/>
    <property type="match status" value="1"/>
</dbReference>
<dbReference type="GO" id="GO:0016540">
    <property type="term" value="P:protein autoprocessing"/>
    <property type="evidence" value="ECO:0007669"/>
    <property type="project" value="InterPro"/>
</dbReference>
<dbReference type="InterPro" id="IPR052140">
    <property type="entry name" value="Dev_Signal_Hedgehog-like"/>
</dbReference>
<evidence type="ECO:0000259" key="1">
    <source>
        <dbReference type="Pfam" id="PF01079"/>
    </source>
</evidence>
<dbReference type="InterPro" id="IPR001767">
    <property type="entry name" value="Hedgehog_Hint"/>
</dbReference>
<dbReference type="InterPro" id="IPR036844">
    <property type="entry name" value="Hint_dom_sf"/>
</dbReference>
<sequence length="221" mass="23069">YEPIYEWGHGDADTLAPFVALKLEGGARLELMPDRFVPTAPANAPGGTPLLKRARDVARGDAVWVFDAMMSTEPTPRAVLDSTLAVKRGLWNPYTLSGTIVANGVVASSHSAWFADGAFDSLSLPFSALPGIYQAALATVRALRALLGAARYNALYDKIDARLVLTHFAAGNLGAVGDVVGAARGVRRGAGTGGWRCGYCLRHVLPAAYCGGAGSGVCVPQ</sequence>
<dbReference type="EMBL" id="JAFCMP010000547">
    <property type="protein sequence ID" value="KAG5175714.1"/>
    <property type="molecule type" value="Genomic_DNA"/>
</dbReference>
<dbReference type="AlphaFoldDB" id="A0A835YR97"/>
<dbReference type="Pfam" id="PF01079">
    <property type="entry name" value="Hint"/>
    <property type="match status" value="1"/>
</dbReference>
<dbReference type="Gene3D" id="2.170.16.10">
    <property type="entry name" value="Hedgehog/Intein (Hint) domain"/>
    <property type="match status" value="1"/>
</dbReference>
<feature type="non-terminal residue" evidence="2">
    <location>
        <position position="1"/>
    </location>
</feature>